<dbReference type="RefSeq" id="WP_145093235.1">
    <property type="nucleotide sequence ID" value="NZ_CP036348.1"/>
</dbReference>
<evidence type="ECO:0000313" key="2">
    <source>
        <dbReference type="EMBL" id="QDV68035.1"/>
    </source>
</evidence>
<dbReference type="OrthoDB" id="5508807at2"/>
<gene>
    <name evidence="2" type="ORF">Poly24_17410</name>
</gene>
<name>A0A518JR74_9BACT</name>
<feature type="compositionally biased region" description="Basic and acidic residues" evidence="1">
    <location>
        <begin position="400"/>
        <end position="423"/>
    </location>
</feature>
<organism evidence="2 3">
    <name type="scientific">Rosistilla carotiformis</name>
    <dbReference type="NCBI Taxonomy" id="2528017"/>
    <lineage>
        <taxon>Bacteria</taxon>
        <taxon>Pseudomonadati</taxon>
        <taxon>Planctomycetota</taxon>
        <taxon>Planctomycetia</taxon>
        <taxon>Pirellulales</taxon>
        <taxon>Pirellulaceae</taxon>
        <taxon>Rosistilla</taxon>
    </lineage>
</organism>
<sequence>MDDGAVDWLCFSYLTAERAVVYRAIVDVFAAAKAEFALHLRASEVQSELVVRGTSLDLSDVESALQQLESWGNLQSYQDNADVASLTDYYRKRLLYQLSASGEAAHASTLTFTERLQQQAKLDARALDRIADGAGQLERLAIHLRDADEKDPVVTLTTLRSISQDADELTSRAQSFFRWLHEQTESDRGDLEAFLVYKQQLIDYLQQFVSELILRTDEIAGRLRRIQDWEFERLAEIAATEEVGEPRAGEEQQHERRISDMAIRWRQRLAGLQGWFMQREGRPPQSDQLRAAARAAIPRLLQLASQMNERQSGRSDRVADLRALAINFLQARDEAQSHRLFRAAFALSPSRHLRIDPKTIDSLDQNRVRPDTRWIDAEPIEMTPQLREKGRAPSAAANRRVTDRSAERAELQRRLGRETGRDEASRETLVALGRCRLSEIGGLDQEAFKMLLGLLELAVPKGDVSRVTATSRDGRLRIGLEMDSGQELDRADSKINIARIDTEDGTLVLQDAWMEVTRV</sequence>
<protein>
    <recommendedName>
        <fullName evidence="4">TIGR02677 family protein</fullName>
    </recommendedName>
</protein>
<dbReference type="NCBIfam" id="TIGR02677">
    <property type="entry name" value="TIGR02677 family protein"/>
    <property type="match status" value="1"/>
</dbReference>
<dbReference type="InterPro" id="IPR013493">
    <property type="entry name" value="CHP02677"/>
</dbReference>
<dbReference type="Pfam" id="PF09660">
    <property type="entry name" value="DUF2397"/>
    <property type="match status" value="1"/>
</dbReference>
<keyword evidence="3" id="KW-1185">Reference proteome</keyword>
<proteinExistence type="predicted"/>
<evidence type="ECO:0000256" key="1">
    <source>
        <dbReference type="SAM" id="MobiDB-lite"/>
    </source>
</evidence>
<dbReference type="EMBL" id="CP036348">
    <property type="protein sequence ID" value="QDV68035.1"/>
    <property type="molecule type" value="Genomic_DNA"/>
</dbReference>
<dbReference type="KEGG" id="rcf:Poly24_17410"/>
<dbReference type="Proteomes" id="UP000315082">
    <property type="component" value="Chromosome"/>
</dbReference>
<dbReference type="AlphaFoldDB" id="A0A518JR74"/>
<evidence type="ECO:0000313" key="3">
    <source>
        <dbReference type="Proteomes" id="UP000315082"/>
    </source>
</evidence>
<reference evidence="2 3" key="1">
    <citation type="submission" date="2019-02" db="EMBL/GenBank/DDBJ databases">
        <title>Deep-cultivation of Planctomycetes and their phenomic and genomic characterization uncovers novel biology.</title>
        <authorList>
            <person name="Wiegand S."/>
            <person name="Jogler M."/>
            <person name="Boedeker C."/>
            <person name="Pinto D."/>
            <person name="Vollmers J."/>
            <person name="Rivas-Marin E."/>
            <person name="Kohn T."/>
            <person name="Peeters S.H."/>
            <person name="Heuer A."/>
            <person name="Rast P."/>
            <person name="Oberbeckmann S."/>
            <person name="Bunk B."/>
            <person name="Jeske O."/>
            <person name="Meyerdierks A."/>
            <person name="Storesund J.E."/>
            <person name="Kallscheuer N."/>
            <person name="Luecker S."/>
            <person name="Lage O.M."/>
            <person name="Pohl T."/>
            <person name="Merkel B.J."/>
            <person name="Hornburger P."/>
            <person name="Mueller R.-W."/>
            <person name="Bruemmer F."/>
            <person name="Labrenz M."/>
            <person name="Spormann A.M."/>
            <person name="Op den Camp H."/>
            <person name="Overmann J."/>
            <person name="Amann R."/>
            <person name="Jetten M.S.M."/>
            <person name="Mascher T."/>
            <person name="Medema M.H."/>
            <person name="Devos D.P."/>
            <person name="Kaster A.-K."/>
            <person name="Ovreas L."/>
            <person name="Rohde M."/>
            <person name="Galperin M.Y."/>
            <person name="Jogler C."/>
        </authorList>
    </citation>
    <scope>NUCLEOTIDE SEQUENCE [LARGE SCALE GENOMIC DNA]</scope>
    <source>
        <strain evidence="2 3">Poly24</strain>
    </source>
</reference>
<accession>A0A518JR74</accession>
<evidence type="ECO:0008006" key="4">
    <source>
        <dbReference type="Google" id="ProtNLM"/>
    </source>
</evidence>
<feature type="region of interest" description="Disordered" evidence="1">
    <location>
        <begin position="385"/>
        <end position="423"/>
    </location>
</feature>